<dbReference type="InterPro" id="IPR025669">
    <property type="entry name" value="AAA_dom"/>
</dbReference>
<dbReference type="InterPro" id="IPR005702">
    <property type="entry name" value="Wzc-like_C"/>
</dbReference>
<organism evidence="10 11">
    <name type="scientific">Clostridium rhizosphaerae</name>
    <dbReference type="NCBI Taxonomy" id="2803861"/>
    <lineage>
        <taxon>Bacteria</taxon>
        <taxon>Bacillati</taxon>
        <taxon>Bacillota</taxon>
        <taxon>Clostridia</taxon>
        <taxon>Eubacteriales</taxon>
        <taxon>Clostridiaceae</taxon>
        <taxon>Clostridium</taxon>
    </lineage>
</organism>
<keyword evidence="11" id="KW-1185">Reference proteome</keyword>
<dbReference type="Gene3D" id="3.40.50.300">
    <property type="entry name" value="P-loop containing nucleotide triphosphate hydrolases"/>
    <property type="match status" value="1"/>
</dbReference>
<gene>
    <name evidence="10" type="ORF">JK636_10900</name>
</gene>
<proteinExistence type="inferred from homology"/>
<dbReference type="Proteomes" id="UP000632377">
    <property type="component" value="Unassembled WGS sequence"/>
</dbReference>
<name>A0ABS1TA89_9CLOT</name>
<dbReference type="CDD" id="cd05387">
    <property type="entry name" value="BY-kinase"/>
    <property type="match status" value="1"/>
</dbReference>
<keyword evidence="7" id="KW-0829">Tyrosine-protein kinase</keyword>
<dbReference type="GO" id="GO:0016301">
    <property type="term" value="F:kinase activity"/>
    <property type="evidence" value="ECO:0007669"/>
    <property type="project" value="UniProtKB-KW"/>
</dbReference>
<evidence type="ECO:0000256" key="7">
    <source>
        <dbReference type="ARBA" id="ARBA00023137"/>
    </source>
</evidence>
<dbReference type="RefSeq" id="WP_202748977.1">
    <property type="nucleotide sequence ID" value="NZ_JAESWC010000004.1"/>
</dbReference>
<dbReference type="Pfam" id="PF13614">
    <property type="entry name" value="AAA_31"/>
    <property type="match status" value="1"/>
</dbReference>
<evidence type="ECO:0000256" key="4">
    <source>
        <dbReference type="ARBA" id="ARBA00022741"/>
    </source>
</evidence>
<dbReference type="InterPro" id="IPR050445">
    <property type="entry name" value="Bact_polysacc_biosynth/exp"/>
</dbReference>
<evidence type="ECO:0000256" key="8">
    <source>
        <dbReference type="ARBA" id="ARBA00051245"/>
    </source>
</evidence>
<keyword evidence="3" id="KW-0808">Transferase</keyword>
<evidence type="ECO:0000256" key="2">
    <source>
        <dbReference type="ARBA" id="ARBA00011903"/>
    </source>
</evidence>
<evidence type="ECO:0000256" key="6">
    <source>
        <dbReference type="ARBA" id="ARBA00022840"/>
    </source>
</evidence>
<comment type="catalytic activity">
    <reaction evidence="8">
        <text>L-tyrosyl-[protein] + ATP = O-phospho-L-tyrosyl-[protein] + ADP + H(+)</text>
        <dbReference type="Rhea" id="RHEA:10596"/>
        <dbReference type="Rhea" id="RHEA-COMP:10136"/>
        <dbReference type="Rhea" id="RHEA-COMP:20101"/>
        <dbReference type="ChEBI" id="CHEBI:15378"/>
        <dbReference type="ChEBI" id="CHEBI:30616"/>
        <dbReference type="ChEBI" id="CHEBI:46858"/>
        <dbReference type="ChEBI" id="CHEBI:61978"/>
        <dbReference type="ChEBI" id="CHEBI:456216"/>
        <dbReference type="EC" id="2.7.10.2"/>
    </reaction>
</comment>
<evidence type="ECO:0000256" key="1">
    <source>
        <dbReference type="ARBA" id="ARBA00007316"/>
    </source>
</evidence>
<dbReference type="SUPFAM" id="SSF52540">
    <property type="entry name" value="P-loop containing nucleoside triphosphate hydrolases"/>
    <property type="match status" value="1"/>
</dbReference>
<dbReference type="EMBL" id="JAESWC010000004">
    <property type="protein sequence ID" value="MBL4936268.1"/>
    <property type="molecule type" value="Genomic_DNA"/>
</dbReference>
<evidence type="ECO:0000313" key="10">
    <source>
        <dbReference type="EMBL" id="MBL4936268.1"/>
    </source>
</evidence>
<protein>
    <recommendedName>
        <fullName evidence="2">non-specific protein-tyrosine kinase</fullName>
        <ecNumber evidence="2">2.7.10.2</ecNumber>
    </recommendedName>
</protein>
<dbReference type="PANTHER" id="PTHR32309:SF13">
    <property type="entry name" value="FERRIC ENTEROBACTIN TRANSPORT PROTEIN FEPE"/>
    <property type="match status" value="1"/>
</dbReference>
<accession>A0ABS1TA89</accession>
<dbReference type="InterPro" id="IPR027417">
    <property type="entry name" value="P-loop_NTPase"/>
</dbReference>
<evidence type="ECO:0000259" key="9">
    <source>
        <dbReference type="Pfam" id="PF13614"/>
    </source>
</evidence>
<keyword evidence="5 10" id="KW-0418">Kinase</keyword>
<reference evidence="10 11" key="1">
    <citation type="submission" date="2021-01" db="EMBL/GenBank/DDBJ databases">
        <title>Genome public.</title>
        <authorList>
            <person name="Liu C."/>
            <person name="Sun Q."/>
        </authorList>
    </citation>
    <scope>NUCLEOTIDE SEQUENCE [LARGE SCALE GENOMIC DNA]</scope>
    <source>
        <strain evidence="10 11">YIM B02515</strain>
    </source>
</reference>
<keyword evidence="6" id="KW-0067">ATP-binding</keyword>
<dbReference type="PANTHER" id="PTHR32309">
    <property type="entry name" value="TYROSINE-PROTEIN KINASE"/>
    <property type="match status" value="1"/>
</dbReference>
<dbReference type="NCBIfam" id="TIGR01007">
    <property type="entry name" value="eps_fam"/>
    <property type="match status" value="1"/>
</dbReference>
<evidence type="ECO:0000313" key="11">
    <source>
        <dbReference type="Proteomes" id="UP000632377"/>
    </source>
</evidence>
<sequence length="222" mass="24466">MLNEMISIKNPKSQAAEAFRTLRTNIQFSSLDEDIRTIVVTSTQPGEGKSTVISNLAVTMAQSGKKVLLIDCDLRKPTIHKKLGVSNQVGLTSILSKEKTMEEVIKAATINNFYVLTSGPIPPNPAELLGSKKMKSFIEELHGYFDVILFDAPPVLAVTDAQILSTFCNGVVFVAGYGQAEKDAMIRGKEHIEKVGGKILGVVINKVPQNSRSYYYYNYDYK</sequence>
<evidence type="ECO:0000256" key="3">
    <source>
        <dbReference type="ARBA" id="ARBA00022679"/>
    </source>
</evidence>
<comment type="caution">
    <text evidence="10">The sequence shown here is derived from an EMBL/GenBank/DDBJ whole genome shotgun (WGS) entry which is preliminary data.</text>
</comment>
<evidence type="ECO:0000256" key="5">
    <source>
        <dbReference type="ARBA" id="ARBA00022777"/>
    </source>
</evidence>
<comment type="similarity">
    <text evidence="1">Belongs to the CpsD/CapB family.</text>
</comment>
<feature type="domain" description="AAA" evidence="9">
    <location>
        <begin position="36"/>
        <end position="166"/>
    </location>
</feature>
<keyword evidence="4" id="KW-0547">Nucleotide-binding</keyword>
<dbReference type="EC" id="2.7.10.2" evidence="2"/>